<comment type="caution">
    <text evidence="1">The sequence shown here is derived from an EMBL/GenBank/DDBJ whole genome shotgun (WGS) entry which is preliminary data.</text>
</comment>
<keyword evidence="2" id="KW-1185">Reference proteome</keyword>
<dbReference type="EMBL" id="JAIZAY010000004">
    <property type="protein sequence ID" value="KAJ8043663.1"/>
    <property type="molecule type" value="Genomic_DNA"/>
</dbReference>
<dbReference type="OrthoDB" id="6158911at2759"/>
<proteinExistence type="predicted"/>
<name>A0A9Q1HG20_HOLLE</name>
<organism evidence="1 2">
    <name type="scientific">Holothuria leucospilota</name>
    <name type="common">Black long sea cucumber</name>
    <name type="synonym">Mertensiothuria leucospilota</name>
    <dbReference type="NCBI Taxonomy" id="206669"/>
    <lineage>
        <taxon>Eukaryota</taxon>
        <taxon>Metazoa</taxon>
        <taxon>Echinodermata</taxon>
        <taxon>Eleutherozoa</taxon>
        <taxon>Echinozoa</taxon>
        <taxon>Holothuroidea</taxon>
        <taxon>Aspidochirotacea</taxon>
        <taxon>Aspidochirotida</taxon>
        <taxon>Holothuriidae</taxon>
        <taxon>Holothuria</taxon>
    </lineage>
</organism>
<accession>A0A9Q1HG20</accession>
<gene>
    <name evidence="1" type="ORF">HOLleu_10860</name>
</gene>
<sequence>MPESENNVSLANEFAQYFIAKIQAIRDDLKDWPLFDPPIRDCTELSAFRPLSENEVRKLIQQAKPTFCPTDPFPASLIKAHLDVFLPLMMNIVNNSLTSGIFSSVENVSCVSTIEKTGTSLSYCKL</sequence>
<protein>
    <submittedName>
        <fullName evidence="1">Uncharacterized protein</fullName>
    </submittedName>
</protein>
<reference evidence="1" key="1">
    <citation type="submission" date="2021-10" db="EMBL/GenBank/DDBJ databases">
        <title>Tropical sea cucumber genome reveals ecological adaptation and Cuvierian tubules defense mechanism.</title>
        <authorList>
            <person name="Chen T."/>
        </authorList>
    </citation>
    <scope>NUCLEOTIDE SEQUENCE</scope>
    <source>
        <strain evidence="1">Nanhai2018</strain>
        <tissue evidence="1">Muscle</tissue>
    </source>
</reference>
<evidence type="ECO:0000313" key="1">
    <source>
        <dbReference type="EMBL" id="KAJ8043663.1"/>
    </source>
</evidence>
<dbReference type="Proteomes" id="UP001152320">
    <property type="component" value="Chromosome 4"/>
</dbReference>
<dbReference type="AlphaFoldDB" id="A0A9Q1HG20"/>
<evidence type="ECO:0000313" key="2">
    <source>
        <dbReference type="Proteomes" id="UP001152320"/>
    </source>
</evidence>